<feature type="chain" id="PRO_5046662648" evidence="2">
    <location>
        <begin position="26"/>
        <end position="425"/>
    </location>
</feature>
<dbReference type="PROSITE" id="PS50231">
    <property type="entry name" value="RICIN_B_LECTIN"/>
    <property type="match status" value="2"/>
</dbReference>
<evidence type="ECO:0000313" key="3">
    <source>
        <dbReference type="EMBL" id="MCL6270328.1"/>
    </source>
</evidence>
<sequence length="425" mass="46511">MGRQLPLLSSTIFLTLWAVSGAGWANTNQQDSDILRFQLRSLDSGTVRCIAPKAVVVAEDEKETRLSVIPDSECGAEKKYFWEISTNHKIINVAYRGEDSGKGKNLCLTRSYSEGGALTVSLEACRSEDNDSQSWAFDKDGQLFEANYKGKSVRTASVPGGPDGVGAFAINGSFQWVRDYPPGSEFCYIVPWTDCRICGRYVEETDSCPAGNSNGSSGSGQDKESDKKPEGEQEPPNNGGGTPPPPPPNGPSPEDKPVPPPVAVIHKKAEWFILKQGRTDLAVCLDIAAEDGVTRVVQQLCSKSSESQQWGTDLATKAVYNKKLGSGVCLTRSGKSVVMSPCLDLSERDNNQWWYFSRGWTRGVPWAALMSYKESNLNWINGLQQNSYGQHAFMPKYTDCQLVEGSLCYDLPTGELRTAVPLYTN</sequence>
<proteinExistence type="predicted"/>
<gene>
    <name evidence="3" type="ORF">M3P05_10390</name>
</gene>
<reference evidence="3 4" key="1">
    <citation type="submission" date="2022-05" db="EMBL/GenBank/DDBJ databases">
        <authorList>
            <person name="Park J.-S."/>
        </authorList>
    </citation>
    <scope>NUCLEOTIDE SEQUENCE [LARGE SCALE GENOMIC DNA]</scope>
    <source>
        <strain evidence="3 4">2012CJ34-2</strain>
    </source>
</reference>
<keyword evidence="2" id="KW-0732">Signal</keyword>
<name>A0ABT0PIL8_9GAMM</name>
<accession>A0ABT0PIL8</accession>
<dbReference type="RefSeq" id="WP_249699520.1">
    <property type="nucleotide sequence ID" value="NZ_JAMFLX010000012.1"/>
</dbReference>
<evidence type="ECO:0000256" key="1">
    <source>
        <dbReference type="SAM" id="MobiDB-lite"/>
    </source>
</evidence>
<dbReference type="EMBL" id="JAMFLX010000012">
    <property type="protein sequence ID" value="MCL6270328.1"/>
    <property type="molecule type" value="Genomic_DNA"/>
</dbReference>
<feature type="compositionally biased region" description="Pro residues" evidence="1">
    <location>
        <begin position="242"/>
        <end position="251"/>
    </location>
</feature>
<feature type="compositionally biased region" description="Basic and acidic residues" evidence="1">
    <location>
        <begin position="221"/>
        <end position="231"/>
    </location>
</feature>
<evidence type="ECO:0000313" key="4">
    <source>
        <dbReference type="Proteomes" id="UP001203338"/>
    </source>
</evidence>
<dbReference type="Gene3D" id="2.80.10.50">
    <property type="match status" value="1"/>
</dbReference>
<dbReference type="Proteomes" id="UP001203338">
    <property type="component" value="Unassembled WGS sequence"/>
</dbReference>
<comment type="caution">
    <text evidence="3">The sequence shown here is derived from an EMBL/GenBank/DDBJ whole genome shotgun (WGS) entry which is preliminary data.</text>
</comment>
<keyword evidence="4" id="KW-1185">Reference proteome</keyword>
<feature type="signal peptide" evidence="2">
    <location>
        <begin position="1"/>
        <end position="25"/>
    </location>
</feature>
<feature type="compositionally biased region" description="Low complexity" evidence="1">
    <location>
        <begin position="211"/>
        <end position="220"/>
    </location>
</feature>
<organism evidence="3 4">
    <name type="scientific">Parendozoicomonas callyspongiae</name>
    <dbReference type="NCBI Taxonomy" id="2942213"/>
    <lineage>
        <taxon>Bacteria</taxon>
        <taxon>Pseudomonadati</taxon>
        <taxon>Pseudomonadota</taxon>
        <taxon>Gammaproteobacteria</taxon>
        <taxon>Oceanospirillales</taxon>
        <taxon>Endozoicomonadaceae</taxon>
        <taxon>Parendozoicomonas</taxon>
    </lineage>
</organism>
<evidence type="ECO:0000256" key="2">
    <source>
        <dbReference type="SAM" id="SignalP"/>
    </source>
</evidence>
<feature type="region of interest" description="Disordered" evidence="1">
    <location>
        <begin position="208"/>
        <end position="261"/>
    </location>
</feature>
<dbReference type="InterPro" id="IPR035992">
    <property type="entry name" value="Ricin_B-like_lectins"/>
</dbReference>
<dbReference type="SUPFAM" id="SSF50370">
    <property type="entry name" value="Ricin B-like lectins"/>
    <property type="match status" value="2"/>
</dbReference>
<protein>
    <submittedName>
        <fullName evidence="3">RICIN domain-containing protein</fullName>
    </submittedName>
</protein>